<comment type="caution">
    <text evidence="1">The sequence shown here is derived from an EMBL/GenBank/DDBJ whole genome shotgun (WGS) entry which is preliminary data.</text>
</comment>
<proteinExistence type="predicted"/>
<accession>A0A848MEL1</accession>
<evidence type="ECO:0008006" key="3">
    <source>
        <dbReference type="Google" id="ProtNLM"/>
    </source>
</evidence>
<dbReference type="Proteomes" id="UP000585363">
    <property type="component" value="Unassembled WGS sequence"/>
</dbReference>
<protein>
    <recommendedName>
        <fullName evidence="3">2OG-Fe(II) oxygenase</fullName>
    </recommendedName>
</protein>
<reference evidence="1 2" key="1">
    <citation type="submission" date="2020-01" db="EMBL/GenBank/DDBJ databases">
        <authorList>
            <person name="Lee S.D."/>
        </authorList>
    </citation>
    <scope>NUCLEOTIDE SEQUENCE [LARGE SCALE GENOMIC DNA]</scope>
    <source>
        <strain evidence="1 2">SAP-1</strain>
    </source>
</reference>
<name>A0A848MEL1_9GAMM</name>
<dbReference type="InterPro" id="IPR012668">
    <property type="entry name" value="CHP02466"/>
</dbReference>
<evidence type="ECO:0000313" key="2">
    <source>
        <dbReference type="Proteomes" id="UP000585363"/>
    </source>
</evidence>
<dbReference type="RefSeq" id="WP_169402408.1">
    <property type="nucleotide sequence ID" value="NZ_JAADJU010000003.1"/>
</dbReference>
<dbReference type="Gene3D" id="2.60.120.620">
    <property type="entry name" value="q2cbj1_9rhob like domain"/>
    <property type="match status" value="1"/>
</dbReference>
<dbReference type="NCBIfam" id="TIGR02466">
    <property type="entry name" value="TIGR02466 family protein"/>
    <property type="match status" value="1"/>
</dbReference>
<dbReference type="EMBL" id="JAADJU010000003">
    <property type="protein sequence ID" value="NMP26718.1"/>
    <property type="molecule type" value="Genomic_DNA"/>
</dbReference>
<keyword evidence="2" id="KW-1185">Reference proteome</keyword>
<sequence>MTDYPKLLKPEEIKIHRFFVTPVAQVAHPAAEILNQVLKEEIAQNQAENSNGVRHSNEGGWQSTADFNQWPGEGAVALTAFAKELAYELTAVSHPEHGLVMPEFDWNINAWVNINYTGNANALHAHPGAFWSCVYWVDDGSSEEEPNVGGELQFRDPRGVLPSMYNPELKMRIEGCLSAGLTTSITPKSGSIAMFPSWLLHSVNLYTGTRPRISIAFNFSL</sequence>
<dbReference type="Pfam" id="PF13759">
    <property type="entry name" value="2OG-FeII_Oxy_5"/>
    <property type="match status" value="1"/>
</dbReference>
<reference evidence="1 2" key="2">
    <citation type="submission" date="2020-06" db="EMBL/GenBank/DDBJ databases">
        <title>Polyphasic characterization of a Rahnella strain isolated from tree sap.</title>
        <authorList>
            <person name="Kim I.S."/>
        </authorList>
    </citation>
    <scope>NUCLEOTIDE SEQUENCE [LARGE SCALE GENOMIC DNA]</scope>
    <source>
        <strain evidence="1 2">SAP-1</strain>
    </source>
</reference>
<dbReference type="AlphaFoldDB" id="A0A848MEL1"/>
<evidence type="ECO:0000313" key="1">
    <source>
        <dbReference type="EMBL" id="NMP26718.1"/>
    </source>
</evidence>
<gene>
    <name evidence="1" type="ORF">GW590_07575</name>
</gene>
<organism evidence="1 2">
    <name type="scientific">Rouxiella aceris</name>
    <dbReference type="NCBI Taxonomy" id="2703884"/>
    <lineage>
        <taxon>Bacteria</taxon>
        <taxon>Pseudomonadati</taxon>
        <taxon>Pseudomonadota</taxon>
        <taxon>Gammaproteobacteria</taxon>
        <taxon>Enterobacterales</taxon>
        <taxon>Yersiniaceae</taxon>
        <taxon>Rouxiella</taxon>
    </lineage>
</organism>